<keyword evidence="3" id="KW-1185">Reference proteome</keyword>
<dbReference type="EMBL" id="JBHUHU010000003">
    <property type="protein sequence ID" value="MFD2100651.1"/>
    <property type="molecule type" value="Genomic_DNA"/>
</dbReference>
<evidence type="ECO:0000313" key="3">
    <source>
        <dbReference type="Proteomes" id="UP001597342"/>
    </source>
</evidence>
<name>A0ABW4XYP1_9FLAO</name>
<organism evidence="2 3">
    <name type="scientific">Flagellimonas iocasae</name>
    <dbReference type="NCBI Taxonomy" id="2055905"/>
    <lineage>
        <taxon>Bacteria</taxon>
        <taxon>Pseudomonadati</taxon>
        <taxon>Bacteroidota</taxon>
        <taxon>Flavobacteriia</taxon>
        <taxon>Flavobacteriales</taxon>
        <taxon>Flavobacteriaceae</taxon>
        <taxon>Flagellimonas</taxon>
    </lineage>
</organism>
<dbReference type="InterPro" id="IPR049311">
    <property type="entry name" value="GIY_YIG_cat"/>
</dbReference>
<dbReference type="Pfam" id="PF20815">
    <property type="entry name" value="GIY_YIG_2"/>
    <property type="match status" value="1"/>
</dbReference>
<comment type="caution">
    <text evidence="2">The sequence shown here is derived from an EMBL/GenBank/DDBJ whole genome shotgun (WGS) entry which is preliminary data.</text>
</comment>
<proteinExistence type="predicted"/>
<reference evidence="3" key="1">
    <citation type="journal article" date="2019" name="Int. J. Syst. Evol. Microbiol.">
        <title>The Global Catalogue of Microorganisms (GCM) 10K type strain sequencing project: providing services to taxonomists for standard genome sequencing and annotation.</title>
        <authorList>
            <consortium name="The Broad Institute Genomics Platform"/>
            <consortium name="The Broad Institute Genome Sequencing Center for Infectious Disease"/>
            <person name="Wu L."/>
            <person name="Ma J."/>
        </authorList>
    </citation>
    <scope>NUCLEOTIDE SEQUENCE [LARGE SCALE GENOMIC DNA]</scope>
    <source>
        <strain evidence="3">JCM 3389</strain>
    </source>
</reference>
<evidence type="ECO:0000259" key="1">
    <source>
        <dbReference type="Pfam" id="PF20815"/>
    </source>
</evidence>
<sequence>MGLERYLMGDNNFKSLLNCENMIPPAPGVYCIRIANPSLLKPSISKVLQQRNHNIIYIGMASKSLKVRFLGQELRAKGHGSFFRSLGAILGYTPEKGSLVGKKNQQNYKFSKSHEAEIIDWINNNLLVNWVECENDLKHKEEALIAKYLPLLNISKNPGVLKEVIEARNNCKLIARNN</sequence>
<gene>
    <name evidence="2" type="ORF">ACFSJE_12750</name>
</gene>
<evidence type="ECO:0000313" key="2">
    <source>
        <dbReference type="EMBL" id="MFD2100651.1"/>
    </source>
</evidence>
<accession>A0ABW4XYP1</accession>
<feature type="domain" description="GIY-YIG catalytic" evidence="1">
    <location>
        <begin position="28"/>
        <end position="164"/>
    </location>
</feature>
<protein>
    <submittedName>
        <fullName evidence="2">GIY-YIG nuclease family protein</fullName>
    </submittedName>
</protein>
<dbReference type="RefSeq" id="WP_379831354.1">
    <property type="nucleotide sequence ID" value="NZ_JBHUHU010000003.1"/>
</dbReference>
<dbReference type="Proteomes" id="UP001597342">
    <property type="component" value="Unassembled WGS sequence"/>
</dbReference>